<dbReference type="Gene3D" id="3.30.70.120">
    <property type="match status" value="1"/>
</dbReference>
<sequence length="116" mass="12870">MRFKLIIAFVDDTKTDLVLDTARKSGAKGATVITQARGEGIKQAKTFFGLTLEVQRDVLLFLVEEHLSRYILEKIAKAGEFDSTPGSGIAFKIDVEDAIGVMHQVEELTQELEDEI</sequence>
<dbReference type="STRING" id="857087.Metme_1366"/>
<gene>
    <name evidence="1" type="ordered locus">Metme_1366</name>
</gene>
<dbReference type="Pfam" id="PF00543">
    <property type="entry name" value="P-II"/>
    <property type="match status" value="1"/>
</dbReference>
<dbReference type="Proteomes" id="UP000008888">
    <property type="component" value="Chromosome"/>
</dbReference>
<evidence type="ECO:0000313" key="2">
    <source>
        <dbReference type="Proteomes" id="UP000008888"/>
    </source>
</evidence>
<dbReference type="InterPro" id="IPR015867">
    <property type="entry name" value="N-reg_PII/ATP_PRibTrfase_C"/>
</dbReference>
<keyword evidence="2" id="KW-1185">Reference proteome</keyword>
<dbReference type="SMART" id="SM00938">
    <property type="entry name" value="P-II"/>
    <property type="match status" value="1"/>
</dbReference>
<dbReference type="InterPro" id="IPR002187">
    <property type="entry name" value="N-reg_PII"/>
</dbReference>
<dbReference type="InterPro" id="IPR011322">
    <property type="entry name" value="N-reg_PII-like_a/b"/>
</dbReference>
<dbReference type="SUPFAM" id="SSF54913">
    <property type="entry name" value="GlnB-like"/>
    <property type="match status" value="1"/>
</dbReference>
<dbReference type="OrthoDB" id="9793517at2"/>
<protein>
    <submittedName>
        <fullName evidence="1">Putative nitrogen regulatory protein P-II</fullName>
    </submittedName>
</protein>
<dbReference type="GO" id="GO:0030234">
    <property type="term" value="F:enzyme regulator activity"/>
    <property type="evidence" value="ECO:0007669"/>
    <property type="project" value="InterPro"/>
</dbReference>
<reference key="2">
    <citation type="submission" date="2011-05" db="EMBL/GenBank/DDBJ databases">
        <title>Complete genome sequence of the aerobic marine methanotroph Methylomonas methanica MC09.</title>
        <authorList>
            <person name="Boden R."/>
            <person name="Cunliffe M."/>
            <person name="Scanlan J."/>
            <person name="Moussard H."/>
            <person name="Kits K.D."/>
            <person name="Klotz M."/>
            <person name="Jetten M."/>
            <person name="Vuilleumier S."/>
            <person name="Han J."/>
            <person name="Peters L."/>
            <person name="Mikhailova N."/>
            <person name="Teshima H."/>
            <person name="Tapia R."/>
            <person name="Kyrpides N."/>
            <person name="Ivanova N."/>
            <person name="Pagani I."/>
            <person name="Cheng J.-F."/>
            <person name="Goodwin L."/>
            <person name="Han C."/>
            <person name="Hauser L."/>
            <person name="Land M."/>
            <person name="Lapidus A."/>
            <person name="Lucas S."/>
            <person name="Pitluck S."/>
            <person name="Woyke T."/>
            <person name="Stein L.Y."/>
            <person name="Murrell C."/>
        </authorList>
    </citation>
    <scope>NUCLEOTIDE SEQUENCE</scope>
    <source>
        <strain>MC09</strain>
    </source>
</reference>
<evidence type="ECO:0000313" key="1">
    <source>
        <dbReference type="EMBL" id="AEF99789.1"/>
    </source>
</evidence>
<dbReference type="HOGENOM" id="CLU_159089_1_1_6"/>
<reference evidence="1 2" key="1">
    <citation type="journal article" date="2011" name="J. Bacteriol.">
        <title>Complete Genome Sequence of the Aerobic Marine Methanotroph Methylomonas methanica MC09.</title>
        <authorList>
            <person name="Boden R."/>
            <person name="Cunliffe M."/>
            <person name="Scanlan J."/>
            <person name="Moussard H."/>
            <person name="Kits K.D."/>
            <person name="Klotz M.G."/>
            <person name="Jetten M.S."/>
            <person name="Vuilleumier S."/>
            <person name="Han J."/>
            <person name="Peters L."/>
            <person name="Mikhailova N."/>
            <person name="Teshima H."/>
            <person name="Tapia R."/>
            <person name="Kyrpides N."/>
            <person name="Ivanova N."/>
            <person name="Pagani I."/>
            <person name="Cheng J.F."/>
            <person name="Goodwin L."/>
            <person name="Han C."/>
            <person name="Hauser L."/>
            <person name="Land M.L."/>
            <person name="Lapidus A."/>
            <person name="Lucas S."/>
            <person name="Pitluck S."/>
            <person name="Woyke T."/>
            <person name="Stein L."/>
            <person name="Murrell J.C."/>
        </authorList>
    </citation>
    <scope>NUCLEOTIDE SEQUENCE [LARGE SCALE GENOMIC DNA]</scope>
    <source>
        <strain evidence="1 2">MC09</strain>
    </source>
</reference>
<name>F9ZY59_METMM</name>
<dbReference type="PROSITE" id="PS51343">
    <property type="entry name" value="PII_GLNB_DOM"/>
    <property type="match status" value="1"/>
</dbReference>
<dbReference type="RefSeq" id="WP_013818049.1">
    <property type="nucleotide sequence ID" value="NC_015572.1"/>
</dbReference>
<dbReference type="AlphaFoldDB" id="F9ZY59"/>
<organism evidence="1 2">
    <name type="scientific">Methylomonas methanica (strain DSM 25384 / MC09)</name>
    <dbReference type="NCBI Taxonomy" id="857087"/>
    <lineage>
        <taxon>Bacteria</taxon>
        <taxon>Pseudomonadati</taxon>
        <taxon>Pseudomonadota</taxon>
        <taxon>Gammaproteobacteria</taxon>
        <taxon>Methylococcales</taxon>
        <taxon>Methylococcaceae</taxon>
        <taxon>Methylomonas</taxon>
    </lineage>
</organism>
<dbReference type="KEGG" id="mmt:Metme_1366"/>
<dbReference type="EMBL" id="CP002738">
    <property type="protein sequence ID" value="AEF99789.1"/>
    <property type="molecule type" value="Genomic_DNA"/>
</dbReference>
<dbReference type="eggNOG" id="COG0347">
    <property type="taxonomic scope" value="Bacteria"/>
</dbReference>
<reference evidence="2" key="3">
    <citation type="submission" date="2011-05" db="EMBL/GenBank/DDBJ databases">
        <title>Complete sequence of Methylomonas methanica MC09.</title>
        <authorList>
            <consortium name="US DOE Joint Genome Institute"/>
            <person name="Lucas S."/>
            <person name="Han J."/>
            <person name="Lapidus A."/>
            <person name="Cheng J.-F."/>
            <person name="Goodwin L."/>
            <person name="Pitluck S."/>
            <person name="Peters L."/>
            <person name="Mikhailova N."/>
            <person name="Teshima H."/>
            <person name="Han C."/>
            <person name="Tapia R."/>
            <person name="Land M."/>
            <person name="Hauser L."/>
            <person name="Kyrpides N."/>
            <person name="Ivanova N."/>
            <person name="Pagani I."/>
            <person name="Stein L."/>
            <person name="Woyke T."/>
        </authorList>
    </citation>
    <scope>NUCLEOTIDE SEQUENCE [LARGE SCALE GENOMIC DNA]</scope>
    <source>
        <strain evidence="2">MC09</strain>
    </source>
</reference>
<proteinExistence type="predicted"/>
<dbReference type="GO" id="GO:0006808">
    <property type="term" value="P:regulation of nitrogen utilization"/>
    <property type="evidence" value="ECO:0007669"/>
    <property type="project" value="InterPro"/>
</dbReference>
<accession>F9ZY59</accession>